<sequence>MRICAVFDHSDNPVTLQDIDQLRDLSNDDIRQGLEDVKKAEQVLRAALVLDAILSKFASTSRFRNSRVEENARTVSSAQHLFTEWSPGTVYRLLLLSKPDVESIVQDSVLREGLKNRAIDYDVPASFTPKLKNYGWDTSFLRKKFRIPQDDISPFGVNCSPTEPLTQHTLEQTRCMPSGLISSNLRDTTPDHRAPSMIIPSKRRRVSIVPEDASCKSSTKRSWVLLRASGRIWCPSRKPTQYSTYVTRSIV</sequence>
<keyword evidence="2" id="KW-1185">Reference proteome</keyword>
<name>A0A9P9IG78_9PLEO</name>
<evidence type="ECO:0000313" key="2">
    <source>
        <dbReference type="Proteomes" id="UP000700596"/>
    </source>
</evidence>
<dbReference type="Proteomes" id="UP000700596">
    <property type="component" value="Unassembled WGS sequence"/>
</dbReference>
<organism evidence="1 2">
    <name type="scientific">Dendryphion nanum</name>
    <dbReference type="NCBI Taxonomy" id="256645"/>
    <lineage>
        <taxon>Eukaryota</taxon>
        <taxon>Fungi</taxon>
        <taxon>Dikarya</taxon>
        <taxon>Ascomycota</taxon>
        <taxon>Pezizomycotina</taxon>
        <taxon>Dothideomycetes</taxon>
        <taxon>Pleosporomycetidae</taxon>
        <taxon>Pleosporales</taxon>
        <taxon>Torulaceae</taxon>
        <taxon>Dendryphion</taxon>
    </lineage>
</organism>
<proteinExistence type="predicted"/>
<evidence type="ECO:0000313" key="1">
    <source>
        <dbReference type="EMBL" id="KAH7119521.1"/>
    </source>
</evidence>
<accession>A0A9P9IG78</accession>
<dbReference type="EMBL" id="JAGMWT010000011">
    <property type="protein sequence ID" value="KAH7119521.1"/>
    <property type="molecule type" value="Genomic_DNA"/>
</dbReference>
<dbReference type="AlphaFoldDB" id="A0A9P9IG78"/>
<protein>
    <submittedName>
        <fullName evidence="1">Uncharacterized protein</fullName>
    </submittedName>
</protein>
<reference evidence="1" key="1">
    <citation type="journal article" date="2021" name="Nat. Commun.">
        <title>Genetic determinants of endophytism in the Arabidopsis root mycobiome.</title>
        <authorList>
            <person name="Mesny F."/>
            <person name="Miyauchi S."/>
            <person name="Thiergart T."/>
            <person name="Pickel B."/>
            <person name="Atanasova L."/>
            <person name="Karlsson M."/>
            <person name="Huettel B."/>
            <person name="Barry K.W."/>
            <person name="Haridas S."/>
            <person name="Chen C."/>
            <person name="Bauer D."/>
            <person name="Andreopoulos W."/>
            <person name="Pangilinan J."/>
            <person name="LaButti K."/>
            <person name="Riley R."/>
            <person name="Lipzen A."/>
            <person name="Clum A."/>
            <person name="Drula E."/>
            <person name="Henrissat B."/>
            <person name="Kohler A."/>
            <person name="Grigoriev I.V."/>
            <person name="Martin F.M."/>
            <person name="Hacquard S."/>
        </authorList>
    </citation>
    <scope>NUCLEOTIDE SEQUENCE</scope>
    <source>
        <strain evidence="1">MPI-CAGE-CH-0243</strain>
    </source>
</reference>
<comment type="caution">
    <text evidence="1">The sequence shown here is derived from an EMBL/GenBank/DDBJ whole genome shotgun (WGS) entry which is preliminary data.</text>
</comment>
<gene>
    <name evidence="1" type="ORF">B0J11DRAFT_62986</name>
</gene>